<dbReference type="GO" id="GO:0006635">
    <property type="term" value="P:fatty acid beta-oxidation"/>
    <property type="evidence" value="ECO:0007669"/>
    <property type="project" value="TreeGrafter"/>
</dbReference>
<dbReference type="EMBL" id="CP000283">
    <property type="protein sequence ID" value="ABE37818.1"/>
    <property type="molecule type" value="Genomic_DNA"/>
</dbReference>
<organism evidence="3 4">
    <name type="scientific">Rhodopseudomonas palustris (strain BisB5)</name>
    <dbReference type="NCBI Taxonomy" id="316057"/>
    <lineage>
        <taxon>Bacteria</taxon>
        <taxon>Pseudomonadati</taxon>
        <taxon>Pseudomonadota</taxon>
        <taxon>Alphaproteobacteria</taxon>
        <taxon>Hyphomicrobiales</taxon>
        <taxon>Nitrobacteraceae</taxon>
        <taxon>Rhodopseudomonas</taxon>
    </lineage>
</organism>
<protein>
    <submittedName>
        <fullName evidence="3">MaoC-like dehydratase</fullName>
    </submittedName>
</protein>
<dbReference type="KEGG" id="rpd:RPD_0580"/>
<accession>Q13DM1</accession>
<gene>
    <name evidence="3" type="ordered locus">RPD_0580</name>
</gene>
<evidence type="ECO:0000313" key="3">
    <source>
        <dbReference type="EMBL" id="ABE37818.1"/>
    </source>
</evidence>
<name>Q13DM1_RHOPS</name>
<dbReference type="InterPro" id="IPR039569">
    <property type="entry name" value="FAS1-like_DH_region"/>
</dbReference>
<dbReference type="eggNOG" id="COG2030">
    <property type="taxonomic scope" value="Bacteria"/>
</dbReference>
<dbReference type="SUPFAM" id="SSF54637">
    <property type="entry name" value="Thioesterase/thiol ester dehydrase-isomerase"/>
    <property type="match status" value="2"/>
</dbReference>
<dbReference type="GO" id="GO:0003857">
    <property type="term" value="F:(3S)-3-hydroxyacyl-CoA dehydrogenase (NAD+) activity"/>
    <property type="evidence" value="ECO:0007669"/>
    <property type="project" value="TreeGrafter"/>
</dbReference>
<dbReference type="PANTHER" id="PTHR13078">
    <property type="entry name" value="PEROXISOMAL MULTIFUNCTIONAL ENZYME TYPE 2-RELATED"/>
    <property type="match status" value="1"/>
</dbReference>
<dbReference type="Pfam" id="PF01575">
    <property type="entry name" value="MaoC_dehydratas"/>
    <property type="match status" value="1"/>
</dbReference>
<dbReference type="Pfam" id="PF13452">
    <property type="entry name" value="FAS1_DH_region"/>
    <property type="match status" value="1"/>
</dbReference>
<dbReference type="AlphaFoldDB" id="Q13DM1"/>
<proteinExistence type="predicted"/>
<evidence type="ECO:0000259" key="1">
    <source>
        <dbReference type="Pfam" id="PF01575"/>
    </source>
</evidence>
<feature type="domain" description="MaoC-like" evidence="1">
    <location>
        <begin position="220"/>
        <end position="285"/>
    </location>
</feature>
<evidence type="ECO:0000313" key="4">
    <source>
        <dbReference type="Proteomes" id="UP000001818"/>
    </source>
</evidence>
<dbReference type="InterPro" id="IPR029069">
    <property type="entry name" value="HotDog_dom_sf"/>
</dbReference>
<dbReference type="Gene3D" id="3.10.129.10">
    <property type="entry name" value="Hotdog Thioesterase"/>
    <property type="match status" value="1"/>
</dbReference>
<dbReference type="STRING" id="316057.RPD_0580"/>
<dbReference type="GO" id="GO:0004300">
    <property type="term" value="F:enoyl-CoA hydratase activity"/>
    <property type="evidence" value="ECO:0007669"/>
    <property type="project" value="TreeGrafter"/>
</dbReference>
<dbReference type="InterPro" id="IPR002539">
    <property type="entry name" value="MaoC-like_dom"/>
</dbReference>
<dbReference type="HOGENOM" id="CLU_083010_0_0_5"/>
<reference evidence="3 4" key="1">
    <citation type="submission" date="2006-03" db="EMBL/GenBank/DDBJ databases">
        <title>Complete sequence of Rhodopseudomonas palustris BisB5.</title>
        <authorList>
            <consortium name="US DOE Joint Genome Institute"/>
            <person name="Copeland A."/>
            <person name="Lucas S."/>
            <person name="Lapidus A."/>
            <person name="Barry K."/>
            <person name="Detter J.C."/>
            <person name="Glavina del Rio T."/>
            <person name="Hammon N."/>
            <person name="Israni S."/>
            <person name="Dalin E."/>
            <person name="Tice H."/>
            <person name="Pitluck S."/>
            <person name="Chain P."/>
            <person name="Malfatti S."/>
            <person name="Shin M."/>
            <person name="Vergez L."/>
            <person name="Schmutz J."/>
            <person name="Larimer F."/>
            <person name="Land M."/>
            <person name="Hauser L."/>
            <person name="Pelletier D.A."/>
            <person name="Kyrpides N."/>
            <person name="Lykidis A."/>
            <person name="Oda Y."/>
            <person name="Harwood C.S."/>
            <person name="Richardson P."/>
        </authorList>
    </citation>
    <scope>NUCLEOTIDE SEQUENCE [LARGE SCALE GENOMIC DNA]</scope>
    <source>
        <strain evidence="3 4">BisB5</strain>
    </source>
</reference>
<evidence type="ECO:0000259" key="2">
    <source>
        <dbReference type="Pfam" id="PF13452"/>
    </source>
</evidence>
<dbReference type="PANTHER" id="PTHR13078:SF56">
    <property type="entry name" value="PEROXISOMAL MULTIFUNCTIONAL ENZYME TYPE 2"/>
    <property type="match status" value="1"/>
</dbReference>
<sequence length="317" mass="34786">MPKDIIARHSTLVLARATRTCRRHHKEIDLPIDRNALGATRSATNVITPRWVLAYASALGLSSESYLDDSRPSTLIIPPTFCVCLEWTLSDMERGVSSLGLRADEQRGSVHALQDSRFERPLKLGMRVRTDSRVEYIGRTSAGAYVLTSFRHTDDETGDRLITSYSGAILRGVDFADAPLGELPSDLADESASGLAQISLPALQLERTLPHIYSECARIWNPIHTETAVARAVGLDDIIVHGTLTWALAAREICRSVDASDLGRLGRLSAQFRAPLVAGRTMTIRPNEIQANGQLRFSAVNEQGRTILANGLLEILH</sequence>
<dbReference type="Proteomes" id="UP000001818">
    <property type="component" value="Chromosome"/>
</dbReference>
<feature type="domain" description="FAS1-like dehydratase" evidence="2">
    <location>
        <begin position="43"/>
        <end position="149"/>
    </location>
</feature>
<dbReference type="GO" id="GO:0044594">
    <property type="term" value="F:17-beta-hydroxysteroid dehydrogenase (NAD+) activity"/>
    <property type="evidence" value="ECO:0007669"/>
    <property type="project" value="TreeGrafter"/>
</dbReference>